<feature type="coiled-coil region" evidence="1">
    <location>
        <begin position="2"/>
        <end position="149"/>
    </location>
</feature>
<evidence type="ECO:0000313" key="3">
    <source>
        <dbReference type="Proteomes" id="UP000694560"/>
    </source>
</evidence>
<organism evidence="2 3">
    <name type="scientific">Malurus cyaneus samueli</name>
    <dbReference type="NCBI Taxonomy" id="2593467"/>
    <lineage>
        <taxon>Eukaryota</taxon>
        <taxon>Metazoa</taxon>
        <taxon>Chordata</taxon>
        <taxon>Craniata</taxon>
        <taxon>Vertebrata</taxon>
        <taxon>Euteleostomi</taxon>
        <taxon>Archelosauria</taxon>
        <taxon>Archosauria</taxon>
        <taxon>Dinosauria</taxon>
        <taxon>Saurischia</taxon>
        <taxon>Theropoda</taxon>
        <taxon>Coelurosauria</taxon>
        <taxon>Aves</taxon>
        <taxon>Neognathae</taxon>
        <taxon>Neoaves</taxon>
        <taxon>Telluraves</taxon>
        <taxon>Australaves</taxon>
        <taxon>Passeriformes</taxon>
        <taxon>Meliphagoidea</taxon>
        <taxon>Maluridae</taxon>
        <taxon>Malurus</taxon>
    </lineage>
</organism>
<proteinExistence type="predicted"/>
<keyword evidence="1" id="KW-0175">Coiled coil</keyword>
<dbReference type="OrthoDB" id="78101at2759"/>
<dbReference type="PANTHER" id="PTHR18871:SF2">
    <property type="entry name" value="CENTROSOMAL PROTEIN OF 112 KDA"/>
    <property type="match status" value="1"/>
</dbReference>
<dbReference type="Ensembl" id="ENSMCST00000004982.1">
    <property type="protein sequence ID" value="ENSMCSP00000004869.1"/>
    <property type="gene ID" value="ENSMCSG00000003539.1"/>
</dbReference>
<reference evidence="2" key="2">
    <citation type="submission" date="2025-09" db="UniProtKB">
        <authorList>
            <consortium name="Ensembl"/>
        </authorList>
    </citation>
    <scope>IDENTIFICATION</scope>
</reference>
<evidence type="ECO:0000313" key="2">
    <source>
        <dbReference type="Ensembl" id="ENSMCSP00000004869.1"/>
    </source>
</evidence>
<sequence length="211" mass="24220">MISDLEDQIRILREELIQANSLRDQQLLNLSLQKNEEMKAAVRDKEVALSSLKMEMENAMLELKKRHQAETEAALDKASSRLKQTEQEYSLKLAKSSQEITVLKTTISSLMEENNLQQLAAEQRLQDVAQKLEDEKQQLMEDNDRTIKEGQHHLSYKFLFVMLQLITIREEYEKILKGLMPASSKKDFEDTISSLKSQVSSYYSSSAFGAG</sequence>
<name>A0A8C5TB17_9PASS</name>
<evidence type="ECO:0000256" key="1">
    <source>
        <dbReference type="SAM" id="Coils"/>
    </source>
</evidence>
<dbReference type="AlphaFoldDB" id="A0A8C5TB17"/>
<dbReference type="InterPro" id="IPR055310">
    <property type="entry name" value="CEP112"/>
</dbReference>
<dbReference type="PANTHER" id="PTHR18871">
    <property type="entry name" value="CENTROSOMAL PROTEIN OF 112 KDA"/>
    <property type="match status" value="1"/>
</dbReference>
<reference evidence="2" key="1">
    <citation type="submission" date="2025-08" db="UniProtKB">
        <authorList>
            <consortium name="Ensembl"/>
        </authorList>
    </citation>
    <scope>IDENTIFICATION</scope>
</reference>
<accession>A0A8C5TB17</accession>
<keyword evidence="3" id="KW-1185">Reference proteome</keyword>
<dbReference type="Proteomes" id="UP000694560">
    <property type="component" value="Unplaced"/>
</dbReference>
<protein>
    <submittedName>
        <fullName evidence="2">Uncharacterized protein</fullName>
    </submittedName>
</protein>